<comment type="caution">
    <text evidence="7">The sequence shown here is derived from an EMBL/GenBank/DDBJ whole genome shotgun (WGS) entry which is preliminary data.</text>
</comment>
<evidence type="ECO:0000259" key="6">
    <source>
        <dbReference type="Pfam" id="PF08281"/>
    </source>
</evidence>
<dbReference type="InterPro" id="IPR036388">
    <property type="entry name" value="WH-like_DNA-bd_sf"/>
</dbReference>
<dbReference type="RefSeq" id="WP_131562168.1">
    <property type="nucleotide sequence ID" value="NZ_SJSN01000020.1"/>
</dbReference>
<gene>
    <name evidence="7" type="ORF">EZ449_19740</name>
</gene>
<dbReference type="GO" id="GO:0006352">
    <property type="term" value="P:DNA-templated transcription initiation"/>
    <property type="evidence" value="ECO:0007669"/>
    <property type="project" value="InterPro"/>
</dbReference>
<evidence type="ECO:0000256" key="1">
    <source>
        <dbReference type="ARBA" id="ARBA00010641"/>
    </source>
</evidence>
<evidence type="ECO:0000313" key="7">
    <source>
        <dbReference type="EMBL" id="TCD00736.1"/>
    </source>
</evidence>
<dbReference type="InterPro" id="IPR039425">
    <property type="entry name" value="RNA_pol_sigma-70-like"/>
</dbReference>
<dbReference type="EMBL" id="SJSN01000020">
    <property type="protein sequence ID" value="TCD00736.1"/>
    <property type="molecule type" value="Genomic_DNA"/>
</dbReference>
<name>A0A4R0NJM3_9SPHI</name>
<proteinExistence type="inferred from homology"/>
<dbReference type="InterPro" id="IPR013325">
    <property type="entry name" value="RNA_pol_sigma_r2"/>
</dbReference>
<keyword evidence="8" id="KW-1185">Reference proteome</keyword>
<dbReference type="Proteomes" id="UP000291485">
    <property type="component" value="Unassembled WGS sequence"/>
</dbReference>
<dbReference type="Gene3D" id="1.10.10.10">
    <property type="entry name" value="Winged helix-like DNA-binding domain superfamily/Winged helix DNA-binding domain"/>
    <property type="match status" value="1"/>
</dbReference>
<dbReference type="InterPro" id="IPR013324">
    <property type="entry name" value="RNA_pol_sigma_r3/r4-like"/>
</dbReference>
<dbReference type="GO" id="GO:0016987">
    <property type="term" value="F:sigma factor activity"/>
    <property type="evidence" value="ECO:0007669"/>
    <property type="project" value="UniProtKB-KW"/>
</dbReference>
<evidence type="ECO:0000256" key="2">
    <source>
        <dbReference type="ARBA" id="ARBA00023015"/>
    </source>
</evidence>
<keyword evidence="4" id="KW-0804">Transcription</keyword>
<dbReference type="OrthoDB" id="659569at2"/>
<keyword evidence="3" id="KW-0731">Sigma factor</keyword>
<evidence type="ECO:0000259" key="5">
    <source>
        <dbReference type="Pfam" id="PF04542"/>
    </source>
</evidence>
<dbReference type="PANTHER" id="PTHR43133:SF46">
    <property type="entry name" value="RNA POLYMERASE SIGMA-70 FACTOR ECF SUBFAMILY"/>
    <property type="match status" value="1"/>
</dbReference>
<dbReference type="NCBIfam" id="TIGR02937">
    <property type="entry name" value="sigma70-ECF"/>
    <property type="match status" value="1"/>
</dbReference>
<evidence type="ECO:0000256" key="4">
    <source>
        <dbReference type="ARBA" id="ARBA00023163"/>
    </source>
</evidence>
<dbReference type="InterPro" id="IPR014327">
    <property type="entry name" value="RNA_pol_sigma70_bacteroid"/>
</dbReference>
<protein>
    <submittedName>
        <fullName evidence="7">RNA polymerase sigma-70 factor</fullName>
    </submittedName>
</protein>
<dbReference type="InterPro" id="IPR007627">
    <property type="entry name" value="RNA_pol_sigma70_r2"/>
</dbReference>
<dbReference type="SUPFAM" id="SSF88659">
    <property type="entry name" value="Sigma3 and sigma4 domains of RNA polymerase sigma factors"/>
    <property type="match status" value="1"/>
</dbReference>
<dbReference type="InterPro" id="IPR013249">
    <property type="entry name" value="RNA_pol_sigma70_r4_t2"/>
</dbReference>
<dbReference type="Pfam" id="PF08281">
    <property type="entry name" value="Sigma70_r4_2"/>
    <property type="match status" value="1"/>
</dbReference>
<feature type="domain" description="RNA polymerase sigma-70 region 2" evidence="5">
    <location>
        <begin position="28"/>
        <end position="91"/>
    </location>
</feature>
<accession>A0A4R0NJM3</accession>
<keyword evidence="2" id="KW-0805">Transcription regulation</keyword>
<feature type="domain" description="RNA polymerase sigma factor 70 region 4 type 2" evidence="6">
    <location>
        <begin position="125"/>
        <end position="174"/>
    </location>
</feature>
<sequence length="199" mass="23004">MHIYQTFSDTDLLSLFKSGDLKAYEEIYKRYWPLLFISSNKILQDEDDAKDVIQEVFISLFNKGASIEIQFSLSVYLYSAVRYRVLDKIRHGHTKDNYLLSLYDYSEASTVATDGKLLEKEFIIQIEKAVAVLPEKMRKIFEMSRNQHLSHAEIARELGISDKTVKKQIGNALKIIRNTINPVLVTALLMEMHSKIPIK</sequence>
<dbReference type="PANTHER" id="PTHR43133">
    <property type="entry name" value="RNA POLYMERASE ECF-TYPE SIGMA FACTO"/>
    <property type="match status" value="1"/>
</dbReference>
<dbReference type="AlphaFoldDB" id="A0A4R0NJM3"/>
<evidence type="ECO:0000313" key="8">
    <source>
        <dbReference type="Proteomes" id="UP000291485"/>
    </source>
</evidence>
<reference evidence="7 8" key="1">
    <citation type="submission" date="2019-02" db="EMBL/GenBank/DDBJ databases">
        <title>Pedobacter sp. RP-3-11 sp. nov., isolated from Arctic soil.</title>
        <authorList>
            <person name="Dahal R.H."/>
        </authorList>
    </citation>
    <scope>NUCLEOTIDE SEQUENCE [LARGE SCALE GENOMIC DNA]</scope>
    <source>
        <strain evidence="7 8">RP-3-11</strain>
    </source>
</reference>
<comment type="similarity">
    <text evidence="1">Belongs to the sigma-70 factor family. ECF subfamily.</text>
</comment>
<dbReference type="CDD" id="cd06171">
    <property type="entry name" value="Sigma70_r4"/>
    <property type="match status" value="1"/>
</dbReference>
<dbReference type="Gene3D" id="1.10.1740.10">
    <property type="match status" value="1"/>
</dbReference>
<organism evidence="7 8">
    <name type="scientific">Pedobacter frigidisoli</name>
    <dbReference type="NCBI Taxonomy" id="2530455"/>
    <lineage>
        <taxon>Bacteria</taxon>
        <taxon>Pseudomonadati</taxon>
        <taxon>Bacteroidota</taxon>
        <taxon>Sphingobacteriia</taxon>
        <taxon>Sphingobacteriales</taxon>
        <taxon>Sphingobacteriaceae</taxon>
        <taxon>Pedobacter</taxon>
    </lineage>
</organism>
<evidence type="ECO:0000256" key="3">
    <source>
        <dbReference type="ARBA" id="ARBA00023082"/>
    </source>
</evidence>
<dbReference type="InterPro" id="IPR014284">
    <property type="entry name" value="RNA_pol_sigma-70_dom"/>
</dbReference>
<dbReference type="SUPFAM" id="SSF88946">
    <property type="entry name" value="Sigma2 domain of RNA polymerase sigma factors"/>
    <property type="match status" value="1"/>
</dbReference>
<dbReference type="Pfam" id="PF04542">
    <property type="entry name" value="Sigma70_r2"/>
    <property type="match status" value="1"/>
</dbReference>
<dbReference type="GO" id="GO:0003677">
    <property type="term" value="F:DNA binding"/>
    <property type="evidence" value="ECO:0007669"/>
    <property type="project" value="InterPro"/>
</dbReference>
<dbReference type="NCBIfam" id="TIGR02985">
    <property type="entry name" value="Sig70_bacteroi1"/>
    <property type="match status" value="1"/>
</dbReference>